<evidence type="ECO:0000313" key="8">
    <source>
        <dbReference type="Proteomes" id="UP000273145"/>
    </source>
</evidence>
<evidence type="ECO:0000313" key="7">
    <source>
        <dbReference type="EMBL" id="AZK45062.1"/>
    </source>
</evidence>
<evidence type="ECO:0000256" key="4">
    <source>
        <dbReference type="ARBA" id="ARBA00023136"/>
    </source>
</evidence>
<feature type="domain" description="NfeD-like C-terminal" evidence="6">
    <location>
        <begin position="84"/>
        <end position="139"/>
    </location>
</feature>
<evidence type="ECO:0000256" key="2">
    <source>
        <dbReference type="ARBA" id="ARBA00022692"/>
    </source>
</evidence>
<feature type="transmembrane region" description="Helical" evidence="5">
    <location>
        <begin position="7"/>
        <end position="40"/>
    </location>
</feature>
<dbReference type="GO" id="GO:0005886">
    <property type="term" value="C:plasma membrane"/>
    <property type="evidence" value="ECO:0007669"/>
    <property type="project" value="TreeGrafter"/>
</dbReference>
<keyword evidence="3 5" id="KW-1133">Transmembrane helix</keyword>
<sequence length="144" mass="15747">MEAWVIWLIAAGVLLVLEMMTLTFYLLWISIGALVAAVVAWLVPDALLLQVIIGCVVALVLTAFTKPLARRLRTSKGYEDAGTELVGKQGVVVEAIEPGQYGIVKIGGDTWSATSTQSIGKDELVRVMKRGSTIIEVERWEEFI</sequence>
<evidence type="ECO:0000256" key="5">
    <source>
        <dbReference type="SAM" id="Phobius"/>
    </source>
</evidence>
<evidence type="ECO:0000256" key="3">
    <source>
        <dbReference type="ARBA" id="ARBA00022989"/>
    </source>
</evidence>
<reference evidence="7 8" key="1">
    <citation type="submission" date="2018-11" db="EMBL/GenBank/DDBJ databases">
        <title>Genome sequencing of Paenibacillus lentus DSM25539(T).</title>
        <authorList>
            <person name="Kook J.-K."/>
            <person name="Park S.-N."/>
            <person name="Lim Y.K."/>
        </authorList>
    </citation>
    <scope>NUCLEOTIDE SEQUENCE [LARGE SCALE GENOMIC DNA]</scope>
    <source>
        <strain evidence="7 8">DSM 25539</strain>
    </source>
</reference>
<proteinExistence type="predicted"/>
<organism evidence="7 8">
    <name type="scientific">Paenibacillus lentus</name>
    <dbReference type="NCBI Taxonomy" id="1338368"/>
    <lineage>
        <taxon>Bacteria</taxon>
        <taxon>Bacillati</taxon>
        <taxon>Bacillota</taxon>
        <taxon>Bacilli</taxon>
        <taxon>Bacillales</taxon>
        <taxon>Paenibacillaceae</taxon>
        <taxon>Paenibacillus</taxon>
    </lineage>
</organism>
<keyword evidence="2 5" id="KW-0812">Transmembrane</keyword>
<dbReference type="PANTHER" id="PTHR33507:SF3">
    <property type="entry name" value="INNER MEMBRANE PROTEIN YBBJ"/>
    <property type="match status" value="1"/>
</dbReference>
<keyword evidence="4 5" id="KW-0472">Membrane</keyword>
<protein>
    <submittedName>
        <fullName evidence="7">NfeD family protein</fullName>
    </submittedName>
</protein>
<accession>A0A3S8RQ66</accession>
<dbReference type="EMBL" id="CP034248">
    <property type="protein sequence ID" value="AZK45062.1"/>
    <property type="molecule type" value="Genomic_DNA"/>
</dbReference>
<dbReference type="OrthoDB" id="894082at2"/>
<comment type="subcellular location">
    <subcellularLocation>
        <location evidence="1">Membrane</location>
        <topology evidence="1">Multi-pass membrane protein</topology>
    </subcellularLocation>
</comment>
<dbReference type="KEGG" id="plen:EIM92_01690"/>
<dbReference type="PANTHER" id="PTHR33507">
    <property type="entry name" value="INNER MEMBRANE PROTEIN YBBJ"/>
    <property type="match status" value="1"/>
</dbReference>
<dbReference type="Proteomes" id="UP000273145">
    <property type="component" value="Chromosome"/>
</dbReference>
<dbReference type="RefSeq" id="WP_125081194.1">
    <property type="nucleotide sequence ID" value="NZ_CP034248.1"/>
</dbReference>
<keyword evidence="8" id="KW-1185">Reference proteome</keyword>
<dbReference type="InterPro" id="IPR002810">
    <property type="entry name" value="NfeD-like_C"/>
</dbReference>
<dbReference type="Pfam" id="PF01957">
    <property type="entry name" value="NfeD"/>
    <property type="match status" value="1"/>
</dbReference>
<feature type="transmembrane region" description="Helical" evidence="5">
    <location>
        <begin position="46"/>
        <end position="64"/>
    </location>
</feature>
<dbReference type="SUPFAM" id="SSF141322">
    <property type="entry name" value="NfeD domain-like"/>
    <property type="match status" value="1"/>
</dbReference>
<name>A0A3S8RQ66_9BACL</name>
<evidence type="ECO:0000256" key="1">
    <source>
        <dbReference type="ARBA" id="ARBA00004141"/>
    </source>
</evidence>
<dbReference type="InterPro" id="IPR012340">
    <property type="entry name" value="NA-bd_OB-fold"/>
</dbReference>
<dbReference type="AlphaFoldDB" id="A0A3S8RQ66"/>
<gene>
    <name evidence="7" type="ORF">EIM92_01690</name>
</gene>
<dbReference type="Gene3D" id="2.40.50.140">
    <property type="entry name" value="Nucleic acid-binding proteins"/>
    <property type="match status" value="1"/>
</dbReference>
<evidence type="ECO:0000259" key="6">
    <source>
        <dbReference type="Pfam" id="PF01957"/>
    </source>
</evidence>
<dbReference type="InterPro" id="IPR052165">
    <property type="entry name" value="Membrane_assoc_protease"/>
</dbReference>